<keyword evidence="1" id="KW-0723">Serine/threonine-protein kinase</keyword>
<dbReference type="PROSITE" id="PS50030">
    <property type="entry name" value="UBA"/>
    <property type="match status" value="1"/>
</dbReference>
<dbReference type="FunFam" id="1.10.510.10:FF:000740">
    <property type="entry name" value="SNF1-related protein kinase, putative"/>
    <property type="match status" value="1"/>
</dbReference>
<dbReference type="EMBL" id="GG662805">
    <property type="protein sequence ID" value="EAR90027.3"/>
    <property type="molecule type" value="Genomic_DNA"/>
</dbReference>
<evidence type="ECO:0000259" key="8">
    <source>
        <dbReference type="PROSITE" id="PS50011"/>
    </source>
</evidence>
<dbReference type="GO" id="GO:0005524">
    <property type="term" value="F:ATP binding"/>
    <property type="evidence" value="ECO:0007669"/>
    <property type="project" value="UniProtKB-UniRule"/>
</dbReference>
<evidence type="ECO:0000256" key="5">
    <source>
        <dbReference type="ARBA" id="ARBA00022840"/>
    </source>
</evidence>
<dbReference type="InParanoid" id="Q22XQ2"/>
<evidence type="ECO:0000256" key="7">
    <source>
        <dbReference type="SAM" id="MobiDB-lite"/>
    </source>
</evidence>
<evidence type="ECO:0000256" key="4">
    <source>
        <dbReference type="ARBA" id="ARBA00022777"/>
    </source>
</evidence>
<keyword evidence="4 10" id="KW-0418">Kinase</keyword>
<dbReference type="eggNOG" id="KOG0583">
    <property type="taxonomic scope" value="Eukaryota"/>
</dbReference>
<sequence>MSQVQQQAQSQSNSQQLNSIKKSKQLGNYVLIKTLGEGAFGKVKLATHILTGEYVAIKILEKKKIIDVTDVERVQRELHILKMIRHPSLIQLYEIIETPTHIFLVMEYCSKGEVFGYIQQKQRLDEVEASKFYQEILYGIEYLHKLQVVHRDLKPENLLLDINHNIKIVDFGLSNMYKKNELLKTACGSPCYAAPEMIEGKKYESPQVDIWSSGVILFALLCGYLPFEDEDTRKLYDKILKGKYGIPSHVSPDAKDLIEKILTVDPEKRMKFDQIKAHKWFNLYKRSYTIPPGVIVGYNHMPIDYDIVKELEQQGIDREELIKSLDANNHNNITTSYYLLLKKHMKEGGQSKADINSPIFDITLIEPKKNNDQKYSHNYLNKLIRDVKNTSEKKKMIQDQSGIFDEKITNTEKKGSGQPLLQGAYISNSYTNKVYDNESQKTIKNRRGRQHFYSNASDLAINDNNTSFTNPNSTISHIQNQSYHLSPSSKNQRNGYHSVAPVNYSQSQKAKSYSFHSNNTNNHIIGNNNNNNNQNYNNSNNIYNNILQNDYSSQNPYLQQNQQLQAALLHQNSNNSSSQQRKGSSYNQYRINLRINNQKPYQKKTTILPIQQKK</sequence>
<dbReference type="RefSeq" id="XP_001010272.3">
    <property type="nucleotide sequence ID" value="XM_001010272.3"/>
</dbReference>
<keyword evidence="11" id="KW-1185">Reference proteome</keyword>
<dbReference type="PANTHER" id="PTHR24346:SF82">
    <property type="entry name" value="KP78A-RELATED"/>
    <property type="match status" value="1"/>
</dbReference>
<name>Q22XQ2_TETTS</name>
<dbReference type="PROSITE" id="PS50011">
    <property type="entry name" value="PROTEIN_KINASE_DOM"/>
    <property type="match status" value="1"/>
</dbReference>
<dbReference type="AlphaFoldDB" id="Q22XQ2"/>
<feature type="compositionally biased region" description="Polar residues" evidence="7">
    <location>
        <begin position="505"/>
        <end position="517"/>
    </location>
</feature>
<keyword evidence="5 6" id="KW-0067">ATP-binding</keyword>
<dbReference type="CDD" id="cd14003">
    <property type="entry name" value="STKc_AMPK-like"/>
    <property type="match status" value="1"/>
</dbReference>
<dbReference type="InterPro" id="IPR000719">
    <property type="entry name" value="Prot_kinase_dom"/>
</dbReference>
<evidence type="ECO:0000313" key="11">
    <source>
        <dbReference type="Proteomes" id="UP000009168"/>
    </source>
</evidence>
<dbReference type="GO" id="GO:0035556">
    <property type="term" value="P:intracellular signal transduction"/>
    <property type="evidence" value="ECO:0007669"/>
    <property type="project" value="TreeGrafter"/>
</dbReference>
<dbReference type="GO" id="GO:0004674">
    <property type="term" value="F:protein serine/threonine kinase activity"/>
    <property type="evidence" value="ECO:0007669"/>
    <property type="project" value="UniProtKB-KW"/>
</dbReference>
<keyword evidence="3 6" id="KW-0547">Nucleotide-binding</keyword>
<gene>
    <name evidence="10" type="ORF">TTHERM_01017250</name>
</gene>
<dbReference type="PROSITE" id="PS00107">
    <property type="entry name" value="PROTEIN_KINASE_ATP"/>
    <property type="match status" value="1"/>
</dbReference>
<dbReference type="OMA" id="TYNIYMI"/>
<evidence type="ECO:0000256" key="2">
    <source>
        <dbReference type="ARBA" id="ARBA00022679"/>
    </source>
</evidence>
<dbReference type="OrthoDB" id="193931at2759"/>
<evidence type="ECO:0000313" key="10">
    <source>
        <dbReference type="EMBL" id="EAR90027.3"/>
    </source>
</evidence>
<dbReference type="STRING" id="312017.Q22XQ2"/>
<dbReference type="InterPro" id="IPR017441">
    <property type="entry name" value="Protein_kinase_ATP_BS"/>
</dbReference>
<dbReference type="Proteomes" id="UP000009168">
    <property type="component" value="Unassembled WGS sequence"/>
</dbReference>
<feature type="binding site" evidence="6">
    <location>
        <position position="58"/>
    </location>
    <ligand>
        <name>ATP</name>
        <dbReference type="ChEBI" id="CHEBI:30616"/>
    </ligand>
</feature>
<evidence type="ECO:0000256" key="1">
    <source>
        <dbReference type="ARBA" id="ARBA00022527"/>
    </source>
</evidence>
<feature type="compositionally biased region" description="Low complexity" evidence="7">
    <location>
        <begin position="518"/>
        <end position="535"/>
    </location>
</feature>
<organism evidence="10 11">
    <name type="scientific">Tetrahymena thermophila (strain SB210)</name>
    <dbReference type="NCBI Taxonomy" id="312017"/>
    <lineage>
        <taxon>Eukaryota</taxon>
        <taxon>Sar</taxon>
        <taxon>Alveolata</taxon>
        <taxon>Ciliophora</taxon>
        <taxon>Intramacronucleata</taxon>
        <taxon>Oligohymenophorea</taxon>
        <taxon>Hymenostomatida</taxon>
        <taxon>Tetrahymenina</taxon>
        <taxon>Tetrahymenidae</taxon>
        <taxon>Tetrahymena</taxon>
    </lineage>
</organism>
<accession>Q22XQ2</accession>
<dbReference type="KEGG" id="tet:TTHERM_01017250"/>
<evidence type="ECO:0000259" key="9">
    <source>
        <dbReference type="PROSITE" id="PS50030"/>
    </source>
</evidence>
<dbReference type="SUPFAM" id="SSF56112">
    <property type="entry name" value="Protein kinase-like (PK-like)"/>
    <property type="match status" value="1"/>
</dbReference>
<feature type="domain" description="UBA" evidence="9">
    <location>
        <begin position="302"/>
        <end position="342"/>
    </location>
</feature>
<feature type="domain" description="Protein kinase" evidence="8">
    <location>
        <begin position="29"/>
        <end position="281"/>
    </location>
</feature>
<reference evidence="11" key="1">
    <citation type="journal article" date="2006" name="PLoS Biol.">
        <title>Macronuclear genome sequence of the ciliate Tetrahymena thermophila, a model eukaryote.</title>
        <authorList>
            <person name="Eisen J.A."/>
            <person name="Coyne R.S."/>
            <person name="Wu M."/>
            <person name="Wu D."/>
            <person name="Thiagarajan M."/>
            <person name="Wortman J.R."/>
            <person name="Badger J.H."/>
            <person name="Ren Q."/>
            <person name="Amedeo P."/>
            <person name="Jones K.M."/>
            <person name="Tallon L.J."/>
            <person name="Delcher A.L."/>
            <person name="Salzberg S.L."/>
            <person name="Silva J.C."/>
            <person name="Haas B.J."/>
            <person name="Majoros W.H."/>
            <person name="Farzad M."/>
            <person name="Carlton J.M."/>
            <person name="Smith R.K. Jr."/>
            <person name="Garg J."/>
            <person name="Pearlman R.E."/>
            <person name="Karrer K.M."/>
            <person name="Sun L."/>
            <person name="Manning G."/>
            <person name="Elde N.C."/>
            <person name="Turkewitz A.P."/>
            <person name="Asai D.J."/>
            <person name="Wilkes D.E."/>
            <person name="Wang Y."/>
            <person name="Cai H."/>
            <person name="Collins K."/>
            <person name="Stewart B.A."/>
            <person name="Lee S.R."/>
            <person name="Wilamowska K."/>
            <person name="Weinberg Z."/>
            <person name="Ruzzo W.L."/>
            <person name="Wloga D."/>
            <person name="Gaertig J."/>
            <person name="Frankel J."/>
            <person name="Tsao C.-C."/>
            <person name="Gorovsky M.A."/>
            <person name="Keeling P.J."/>
            <person name="Waller R.F."/>
            <person name="Patron N.J."/>
            <person name="Cherry J.M."/>
            <person name="Stover N.A."/>
            <person name="Krieger C.J."/>
            <person name="del Toro C."/>
            <person name="Ryder H.F."/>
            <person name="Williamson S.C."/>
            <person name="Barbeau R.A."/>
            <person name="Hamilton E.P."/>
            <person name="Orias E."/>
        </authorList>
    </citation>
    <scope>NUCLEOTIDE SEQUENCE [LARGE SCALE GENOMIC DNA]</scope>
    <source>
        <strain evidence="11">SB210</strain>
    </source>
</reference>
<dbReference type="Gene3D" id="1.10.510.10">
    <property type="entry name" value="Transferase(Phosphotransferase) domain 1"/>
    <property type="match status" value="1"/>
</dbReference>
<protein>
    <submittedName>
        <fullName evidence="10">Serine/Threonine kinase domain protein</fullName>
    </submittedName>
</protein>
<dbReference type="PANTHER" id="PTHR24346">
    <property type="entry name" value="MAP/MICROTUBULE AFFINITY-REGULATING KINASE"/>
    <property type="match status" value="1"/>
</dbReference>
<dbReference type="GO" id="GO:0005737">
    <property type="term" value="C:cytoplasm"/>
    <property type="evidence" value="ECO:0007669"/>
    <property type="project" value="TreeGrafter"/>
</dbReference>
<dbReference type="InterPro" id="IPR008271">
    <property type="entry name" value="Ser/Thr_kinase_AS"/>
</dbReference>
<dbReference type="GeneID" id="7834316"/>
<proteinExistence type="predicted"/>
<feature type="region of interest" description="Disordered" evidence="7">
    <location>
        <begin position="505"/>
        <end position="535"/>
    </location>
</feature>
<dbReference type="SMART" id="SM00220">
    <property type="entry name" value="S_TKc"/>
    <property type="match status" value="1"/>
</dbReference>
<evidence type="ECO:0000256" key="3">
    <source>
        <dbReference type="ARBA" id="ARBA00022741"/>
    </source>
</evidence>
<dbReference type="Pfam" id="PF00069">
    <property type="entry name" value="Pkinase"/>
    <property type="match status" value="1"/>
</dbReference>
<dbReference type="FunFam" id="3.30.200.20:FF:000003">
    <property type="entry name" value="Non-specific serine/threonine protein kinase"/>
    <property type="match status" value="1"/>
</dbReference>
<keyword evidence="2" id="KW-0808">Transferase</keyword>
<dbReference type="InterPro" id="IPR011009">
    <property type="entry name" value="Kinase-like_dom_sf"/>
</dbReference>
<dbReference type="HOGENOM" id="CLU_000288_59_9_1"/>
<dbReference type="InterPro" id="IPR015940">
    <property type="entry name" value="UBA"/>
</dbReference>
<evidence type="ECO:0000256" key="6">
    <source>
        <dbReference type="PROSITE-ProRule" id="PRU10141"/>
    </source>
</evidence>
<dbReference type="PROSITE" id="PS00108">
    <property type="entry name" value="PROTEIN_KINASE_ST"/>
    <property type="match status" value="1"/>
</dbReference>
<dbReference type="CDD" id="cd14335">
    <property type="entry name" value="UBA_SnRK1_plant"/>
    <property type="match status" value="1"/>
</dbReference>